<name>A0ABU0D1C9_9BACI</name>
<gene>
    <name evidence="11" type="ORF">J2S14_000998</name>
</gene>
<dbReference type="InterPro" id="IPR045584">
    <property type="entry name" value="Pilin-like"/>
</dbReference>
<evidence type="ECO:0000256" key="10">
    <source>
        <dbReference type="PIRNR" id="PIRNR029928"/>
    </source>
</evidence>
<comment type="function">
    <text evidence="10">Required for transformation and DNA binding.</text>
</comment>
<keyword evidence="4" id="KW-0488">Methylation</keyword>
<reference evidence="11 12" key="1">
    <citation type="submission" date="2023-07" db="EMBL/GenBank/DDBJ databases">
        <title>Genomic Encyclopedia of Type Strains, Phase IV (KMG-IV): sequencing the most valuable type-strain genomes for metagenomic binning, comparative biology and taxonomic classification.</title>
        <authorList>
            <person name="Goeker M."/>
        </authorList>
    </citation>
    <scope>NUCLEOTIDE SEQUENCE [LARGE SCALE GENOMIC DNA]</scope>
    <source>
        <strain evidence="11 12">DSM 27848</strain>
    </source>
</reference>
<keyword evidence="6 10" id="KW-1133">Transmembrane helix</keyword>
<comment type="similarity">
    <text evidence="9 10">Belongs to the ComGC family.</text>
</comment>
<dbReference type="Pfam" id="PF07963">
    <property type="entry name" value="N_methyl"/>
    <property type="match status" value="1"/>
</dbReference>
<evidence type="ECO:0000256" key="8">
    <source>
        <dbReference type="ARBA" id="ARBA00023287"/>
    </source>
</evidence>
<evidence type="ECO:0000256" key="9">
    <source>
        <dbReference type="ARBA" id="ARBA00043982"/>
    </source>
</evidence>
<dbReference type="RefSeq" id="WP_244680384.1">
    <property type="nucleotide sequence ID" value="NZ_JALIRM010000001.1"/>
</dbReference>
<dbReference type="PROSITE" id="PS00409">
    <property type="entry name" value="PROKAR_NTER_METHYL"/>
    <property type="match status" value="1"/>
</dbReference>
<accession>A0ABU0D1C9</accession>
<organism evidence="11 12">
    <name type="scientific">Lederbergia wuyishanensis</name>
    <dbReference type="NCBI Taxonomy" id="1347903"/>
    <lineage>
        <taxon>Bacteria</taxon>
        <taxon>Bacillati</taxon>
        <taxon>Bacillota</taxon>
        <taxon>Bacilli</taxon>
        <taxon>Bacillales</taxon>
        <taxon>Bacillaceae</taxon>
        <taxon>Lederbergia</taxon>
    </lineage>
</organism>
<dbReference type="InterPro" id="IPR016940">
    <property type="entry name" value="ComGC"/>
</dbReference>
<evidence type="ECO:0000256" key="4">
    <source>
        <dbReference type="ARBA" id="ARBA00022481"/>
    </source>
</evidence>
<evidence type="ECO:0000313" key="11">
    <source>
        <dbReference type="EMBL" id="MDQ0342205.1"/>
    </source>
</evidence>
<keyword evidence="12" id="KW-1185">Reference proteome</keyword>
<evidence type="ECO:0000313" key="12">
    <source>
        <dbReference type="Proteomes" id="UP001232343"/>
    </source>
</evidence>
<comment type="subunit">
    <text evidence="10">Homodimer.</text>
</comment>
<keyword evidence="5 10" id="KW-0812">Transmembrane</keyword>
<keyword evidence="8 10" id="KW-0178">Competence</keyword>
<comment type="caution">
    <text evidence="11">The sequence shown here is derived from an EMBL/GenBank/DDBJ whole genome shotgun (WGS) entry which is preliminary data.</text>
</comment>
<dbReference type="EMBL" id="JAUSUO010000001">
    <property type="protein sequence ID" value="MDQ0342205.1"/>
    <property type="molecule type" value="Genomic_DNA"/>
</dbReference>
<keyword evidence="7 10" id="KW-0472">Membrane</keyword>
<sequence>MRKFLKENEKGFTLIEMMIVLLVITIILLVALPNVTKHSSSINEKGCEALVHMVQGQVQAYYMDKKEYPATLEDLKNDYINEDFEFICPNGVAISIDENGNVK</sequence>
<dbReference type="Proteomes" id="UP001232343">
    <property type="component" value="Unassembled WGS sequence"/>
</dbReference>
<comment type="subcellular location">
    <subcellularLocation>
        <location evidence="1">Cell membrane</location>
        <topology evidence="1">Single-pass membrane protein</topology>
    </subcellularLocation>
    <subcellularLocation>
        <location evidence="2">Cell surface</location>
    </subcellularLocation>
</comment>
<protein>
    <recommendedName>
        <fullName evidence="10">ComG operon protein 3</fullName>
    </recommendedName>
</protein>
<keyword evidence="3 10" id="KW-1003">Cell membrane</keyword>
<evidence type="ECO:0000256" key="5">
    <source>
        <dbReference type="ARBA" id="ARBA00022692"/>
    </source>
</evidence>
<evidence type="ECO:0000256" key="2">
    <source>
        <dbReference type="ARBA" id="ARBA00004241"/>
    </source>
</evidence>
<evidence type="ECO:0000256" key="7">
    <source>
        <dbReference type="ARBA" id="ARBA00023136"/>
    </source>
</evidence>
<dbReference type="PIRSF" id="PIRSF029928">
    <property type="entry name" value="Late_competence_ComGC"/>
    <property type="match status" value="1"/>
</dbReference>
<evidence type="ECO:0000256" key="1">
    <source>
        <dbReference type="ARBA" id="ARBA00004162"/>
    </source>
</evidence>
<evidence type="ECO:0000256" key="3">
    <source>
        <dbReference type="ARBA" id="ARBA00022475"/>
    </source>
</evidence>
<proteinExistence type="inferred from homology"/>
<dbReference type="InterPro" id="IPR012902">
    <property type="entry name" value="N_methyl_site"/>
</dbReference>
<evidence type="ECO:0000256" key="6">
    <source>
        <dbReference type="ARBA" id="ARBA00022989"/>
    </source>
</evidence>
<dbReference type="Gene3D" id="3.30.700.10">
    <property type="entry name" value="Glycoprotein, Type 4 Pilin"/>
    <property type="match status" value="1"/>
</dbReference>
<dbReference type="NCBIfam" id="NF040999">
    <property type="entry name" value="pilin_ComGC"/>
    <property type="match status" value="1"/>
</dbReference>
<dbReference type="NCBIfam" id="TIGR02532">
    <property type="entry name" value="IV_pilin_GFxxxE"/>
    <property type="match status" value="1"/>
</dbReference>
<dbReference type="SUPFAM" id="SSF54523">
    <property type="entry name" value="Pili subunits"/>
    <property type="match status" value="1"/>
</dbReference>
<feature type="transmembrane region" description="Helical" evidence="10">
    <location>
        <begin position="12"/>
        <end position="32"/>
    </location>
</feature>
<keyword evidence="10" id="KW-0813">Transport</keyword>